<reference evidence="4 6" key="1">
    <citation type="submission" date="2018-09" db="EMBL/GenBank/DDBJ databases">
        <title>Genomic investigation of the strawberry pathogen Phytophthora fragariae indicates pathogenicity is determined by transcriptional variation in three key races.</title>
        <authorList>
            <person name="Adams T.M."/>
            <person name="Armitage A.D."/>
            <person name="Sobczyk M.K."/>
            <person name="Bates H.J."/>
            <person name="Dunwell J.M."/>
            <person name="Nellist C.F."/>
            <person name="Harrison R.J."/>
        </authorList>
    </citation>
    <scope>NUCLEOTIDE SEQUENCE [LARGE SCALE GENOMIC DNA]</scope>
    <source>
        <strain evidence="2 4">SCRP249</strain>
        <strain evidence="1 6">SCRP324</strain>
        <strain evidence="3 5">SCRP333</strain>
    </source>
</reference>
<proteinExistence type="predicted"/>
<dbReference type="EMBL" id="QXFU01001463">
    <property type="protein sequence ID" value="KAE9001898.1"/>
    <property type="molecule type" value="Genomic_DNA"/>
</dbReference>
<dbReference type="Proteomes" id="UP000429607">
    <property type="component" value="Unassembled WGS sequence"/>
</dbReference>
<sequence length="82" mass="9459">MQNRNNNPVESYNRRAKQAFGSHPTLIVFVGKVKMNTKRCLELLYGILLRRRAAPPHVDPVTLVVSPAYTVFRTPNRRKVKK</sequence>
<dbReference type="EMBL" id="QXFV01001441">
    <property type="protein sequence ID" value="KAE9005766.1"/>
    <property type="molecule type" value="Genomic_DNA"/>
</dbReference>
<evidence type="ECO:0000313" key="5">
    <source>
        <dbReference type="Proteomes" id="UP000434957"/>
    </source>
</evidence>
<evidence type="ECO:0000313" key="3">
    <source>
        <dbReference type="EMBL" id="KAE9318670.1"/>
    </source>
</evidence>
<organism evidence="2 4">
    <name type="scientific">Phytophthora rubi</name>
    <dbReference type="NCBI Taxonomy" id="129364"/>
    <lineage>
        <taxon>Eukaryota</taxon>
        <taxon>Sar</taxon>
        <taxon>Stramenopiles</taxon>
        <taxon>Oomycota</taxon>
        <taxon>Peronosporomycetes</taxon>
        <taxon>Peronosporales</taxon>
        <taxon>Peronosporaceae</taxon>
        <taxon>Phytophthora</taxon>
    </lineage>
</organism>
<dbReference type="Proteomes" id="UP000435112">
    <property type="component" value="Unassembled WGS sequence"/>
</dbReference>
<gene>
    <name evidence="2" type="ORF">PR001_g17368</name>
    <name evidence="1" type="ORF">PR002_g17786</name>
    <name evidence="3" type="ORF">PR003_g18176</name>
</gene>
<dbReference type="Proteomes" id="UP000434957">
    <property type="component" value="Unassembled WGS sequence"/>
</dbReference>
<name>A0A6A3KEC3_9STRA</name>
<evidence type="ECO:0000313" key="6">
    <source>
        <dbReference type="Proteomes" id="UP000435112"/>
    </source>
</evidence>
<dbReference type="EMBL" id="QXFT01001438">
    <property type="protein sequence ID" value="KAE9318670.1"/>
    <property type="molecule type" value="Genomic_DNA"/>
</dbReference>
<evidence type="ECO:0000313" key="1">
    <source>
        <dbReference type="EMBL" id="KAE9001898.1"/>
    </source>
</evidence>
<evidence type="ECO:0000313" key="4">
    <source>
        <dbReference type="Proteomes" id="UP000429607"/>
    </source>
</evidence>
<keyword evidence="5" id="KW-1185">Reference proteome</keyword>
<protein>
    <submittedName>
        <fullName evidence="2">Uncharacterized protein</fullName>
    </submittedName>
</protein>
<evidence type="ECO:0000313" key="2">
    <source>
        <dbReference type="EMBL" id="KAE9005766.1"/>
    </source>
</evidence>
<dbReference type="AlphaFoldDB" id="A0A6A3KEC3"/>
<dbReference type="OrthoDB" id="89208at2759"/>
<comment type="caution">
    <text evidence="2">The sequence shown here is derived from an EMBL/GenBank/DDBJ whole genome shotgun (WGS) entry which is preliminary data.</text>
</comment>
<accession>A0A6A3KEC3</accession>